<protein>
    <submittedName>
        <fullName evidence="4">Uncharacterized protein</fullName>
    </submittedName>
</protein>
<dbReference type="Proteomes" id="UP000078343">
    <property type="component" value="Unassembled WGS sequence"/>
</dbReference>
<evidence type="ECO:0000256" key="1">
    <source>
        <dbReference type="SAM" id="Coils"/>
    </source>
</evidence>
<keyword evidence="3" id="KW-0812">Transmembrane</keyword>
<gene>
    <name evidence="4" type="ORF">AYL99_02572</name>
</gene>
<dbReference type="OrthoDB" id="10532790at2759"/>
<sequence>MAPLTFQLLNLFGKPPMSGVACRWVAHEEVILWYLTVHTWLLGTLLVVSLFVLATRLFGRSFRFGQHQNQPPDSSVSEPDIQLQYLGLCWRGSRRDRDIAQSFAREGRALIPLYEHGVAVTRRCRQRDDLQSGIRGGAGDEAETESPNEHVPTTGEPDHQDDQESAHHLENMSEYLELEDLLEATIDDFDELESHHDGTLLREALIRNERRRLRRDYRELKERLDHHMRLLGLEPEELDTEGVDGLGRTRIRVAEQEVYADGPSPRRRRHRWSE</sequence>
<organism evidence="4 5">
    <name type="scientific">Fonsecaea erecta</name>
    <dbReference type="NCBI Taxonomy" id="1367422"/>
    <lineage>
        <taxon>Eukaryota</taxon>
        <taxon>Fungi</taxon>
        <taxon>Dikarya</taxon>
        <taxon>Ascomycota</taxon>
        <taxon>Pezizomycotina</taxon>
        <taxon>Eurotiomycetes</taxon>
        <taxon>Chaetothyriomycetidae</taxon>
        <taxon>Chaetothyriales</taxon>
        <taxon>Herpotrichiellaceae</taxon>
        <taxon>Fonsecaea</taxon>
    </lineage>
</organism>
<feature type="compositionally biased region" description="Basic and acidic residues" evidence="2">
    <location>
        <begin position="156"/>
        <end position="166"/>
    </location>
</feature>
<feature type="coiled-coil region" evidence="1">
    <location>
        <begin position="203"/>
        <end position="230"/>
    </location>
</feature>
<dbReference type="GeneID" id="30006742"/>
<keyword evidence="5" id="KW-1185">Reference proteome</keyword>
<evidence type="ECO:0000313" key="5">
    <source>
        <dbReference type="Proteomes" id="UP000078343"/>
    </source>
</evidence>
<evidence type="ECO:0000313" key="4">
    <source>
        <dbReference type="EMBL" id="OAP63345.1"/>
    </source>
</evidence>
<accession>A0A178ZWH0</accession>
<keyword evidence="3" id="KW-0472">Membrane</keyword>
<dbReference type="EMBL" id="LVYI01000002">
    <property type="protein sequence ID" value="OAP63345.1"/>
    <property type="molecule type" value="Genomic_DNA"/>
</dbReference>
<feature type="transmembrane region" description="Helical" evidence="3">
    <location>
        <begin position="31"/>
        <end position="54"/>
    </location>
</feature>
<comment type="caution">
    <text evidence="4">The sequence shown here is derived from an EMBL/GenBank/DDBJ whole genome shotgun (WGS) entry which is preliminary data.</text>
</comment>
<reference evidence="4 5" key="1">
    <citation type="submission" date="2016-04" db="EMBL/GenBank/DDBJ databases">
        <title>Draft genome of Fonsecaea erecta CBS 125763.</title>
        <authorList>
            <person name="Weiss V.A."/>
            <person name="Vicente V.A."/>
            <person name="Raittz R.T."/>
            <person name="Moreno L.F."/>
            <person name="De Souza E.M."/>
            <person name="Pedrosa F.O."/>
            <person name="Steffens M.B."/>
            <person name="Faoro H."/>
            <person name="Tadra-Sfeir M.Z."/>
            <person name="Najafzadeh M.J."/>
            <person name="Felipe M.S."/>
            <person name="Teixeira M."/>
            <person name="Sun J."/>
            <person name="Xi L."/>
            <person name="Gomes R."/>
            <person name="De Azevedo C.M."/>
            <person name="Salgado C.G."/>
            <person name="Da Silva M.B."/>
            <person name="Nascimento M.F."/>
            <person name="Queiroz-Telles F."/>
            <person name="Attili D.S."/>
            <person name="Gorbushina A."/>
        </authorList>
    </citation>
    <scope>NUCLEOTIDE SEQUENCE [LARGE SCALE GENOMIC DNA]</scope>
    <source>
        <strain evidence="4 5">CBS 125763</strain>
    </source>
</reference>
<dbReference type="AlphaFoldDB" id="A0A178ZWH0"/>
<feature type="region of interest" description="Disordered" evidence="2">
    <location>
        <begin position="130"/>
        <end position="166"/>
    </location>
</feature>
<evidence type="ECO:0000256" key="2">
    <source>
        <dbReference type="SAM" id="MobiDB-lite"/>
    </source>
</evidence>
<keyword evidence="1" id="KW-0175">Coiled coil</keyword>
<keyword evidence="3" id="KW-1133">Transmembrane helix</keyword>
<dbReference type="RefSeq" id="XP_018696712.1">
    <property type="nucleotide sequence ID" value="XM_018834088.1"/>
</dbReference>
<proteinExistence type="predicted"/>
<name>A0A178ZWH0_9EURO</name>
<evidence type="ECO:0000256" key="3">
    <source>
        <dbReference type="SAM" id="Phobius"/>
    </source>
</evidence>